<evidence type="ECO:0000313" key="3">
    <source>
        <dbReference type="Proteomes" id="UP000066995"/>
    </source>
</evidence>
<feature type="region of interest" description="Disordered" evidence="1">
    <location>
        <begin position="402"/>
        <end position="427"/>
    </location>
</feature>
<dbReference type="Pfam" id="PF09979">
    <property type="entry name" value="DUF2213"/>
    <property type="match status" value="1"/>
</dbReference>
<dbReference type="EMBL" id="CP006943">
    <property type="protein sequence ID" value="AHG75428.1"/>
    <property type="molecule type" value="Genomic_DNA"/>
</dbReference>
<proteinExistence type="predicted"/>
<feature type="region of interest" description="Disordered" evidence="1">
    <location>
        <begin position="297"/>
        <end position="330"/>
    </location>
</feature>
<accession>W0QDX3</accession>
<sequence length="427" mass="46976">MTFAQDKKDIDTNGWFEVKDNPLSKEGVFLYRGSQIRLPDGTQPPDLNQLYPVYRPAEELEKSIDSFRLIPWVDEHTMLGGEEMGMTPAEKKGVNGVIGEDVYFKDGTLFGNIKVFSERFARQIENGKKELSLGYRCSYEHSPGVWNGQKYDYIQRDLRGNHLALVEKGRMGADVRVMDSSDVEPNHEQFIFTCDSIMEKKQMTLKELLESAAKQMNETSSLLSKAAELAEGGEGDNNPAQEPDLGPDEQSPDLGGGEPEFEPEPEPEPGEEGKDDEGDVLSKLLDVVERLDARVAKLEGGNGQDDDDVPPEETGKDNNEKQSTEPNAMDAAEITSRAIKAIGERDALYKKVSAFTGSFNVSAMDSADAVAKYACQKLGLKAGKGQEMAMITGYMANRTPANKQHQVSAMDGLPASGKSFLDSQINQ</sequence>
<dbReference type="OrthoDB" id="9813763at2"/>
<feature type="region of interest" description="Disordered" evidence="1">
    <location>
        <begin position="229"/>
        <end position="278"/>
    </location>
</feature>
<evidence type="ECO:0000256" key="1">
    <source>
        <dbReference type="SAM" id="MobiDB-lite"/>
    </source>
</evidence>
<dbReference type="KEGG" id="mvi:X808_9050"/>
<dbReference type="Proteomes" id="UP000066995">
    <property type="component" value="Chromosome"/>
</dbReference>
<dbReference type="STRING" id="1433287.X808_9050"/>
<reference evidence="2 3" key="1">
    <citation type="submission" date="2013-12" db="EMBL/GenBank/DDBJ databases">
        <title>Annotation of the Mannheimia varigena USDA-ARS-USMARC-1296 complete genome.</title>
        <authorList>
            <person name="Harhay G.P."/>
            <person name="Clawson M.L."/>
            <person name="Murray R.W."/>
            <person name="Lubbers B.V."/>
            <person name="Heaton M.P."/>
            <person name="Chitko-Mckown C.G."/>
            <person name="Harhay D.M."/>
            <person name="Smith T.P.L."/>
        </authorList>
    </citation>
    <scope>NUCLEOTIDE SEQUENCE [LARGE SCALE GENOMIC DNA]</scope>
    <source>
        <strain evidence="2 3">USDA-ARS-USMARC-1296</strain>
    </source>
</reference>
<name>W0QDX3_9PAST</name>
<organism evidence="2 3">
    <name type="scientific">Mannheimia varigena USDA-ARS-USMARC-1296</name>
    <dbReference type="NCBI Taxonomy" id="1433287"/>
    <lineage>
        <taxon>Bacteria</taxon>
        <taxon>Pseudomonadati</taxon>
        <taxon>Pseudomonadota</taxon>
        <taxon>Gammaproteobacteria</taxon>
        <taxon>Pasteurellales</taxon>
        <taxon>Pasteurellaceae</taxon>
        <taxon>Mannheimia</taxon>
    </lineage>
</organism>
<dbReference type="HOGENOM" id="CLU_659919_0_0_6"/>
<evidence type="ECO:0000313" key="2">
    <source>
        <dbReference type="EMBL" id="AHG75428.1"/>
    </source>
</evidence>
<dbReference type="eggNOG" id="COG3566">
    <property type="taxonomic scope" value="Bacteria"/>
</dbReference>
<keyword evidence="3" id="KW-1185">Reference proteome</keyword>
<gene>
    <name evidence="2" type="ORF">X808_9050</name>
</gene>
<protein>
    <submittedName>
        <fullName evidence="2">Phage protein</fullName>
    </submittedName>
</protein>
<dbReference type="PATRIC" id="fig|1433287.3.peg.902"/>
<feature type="compositionally biased region" description="Basic and acidic residues" evidence="1">
    <location>
        <begin position="313"/>
        <end position="323"/>
    </location>
</feature>
<feature type="compositionally biased region" description="Acidic residues" evidence="1">
    <location>
        <begin position="259"/>
        <end position="278"/>
    </location>
</feature>
<dbReference type="InterPro" id="IPR016913">
    <property type="entry name" value="UCP029215"/>
</dbReference>
<dbReference type="AlphaFoldDB" id="W0QDX3"/>
<dbReference type="RefSeq" id="WP_025217155.1">
    <property type="nucleotide sequence ID" value="NZ_CP006943.1"/>
</dbReference>